<dbReference type="Proteomes" id="UP001556367">
    <property type="component" value="Unassembled WGS sequence"/>
</dbReference>
<protein>
    <recommendedName>
        <fullName evidence="9">Peptide hydrolase</fullName>
        <ecNumber evidence="9">3.4.-.-</ecNumber>
    </recommendedName>
</protein>
<evidence type="ECO:0000256" key="7">
    <source>
        <dbReference type="ARBA" id="ARBA00022833"/>
    </source>
</evidence>
<dbReference type="PANTHER" id="PTHR12147:SF56">
    <property type="entry name" value="AMINOPEPTIDASE YDR415C-RELATED"/>
    <property type="match status" value="1"/>
</dbReference>
<name>A0ABR3JEJ2_9AGAR</name>
<keyword evidence="12" id="KW-1185">Reference proteome</keyword>
<keyword evidence="4 9" id="KW-0479">Metal-binding</keyword>
<evidence type="ECO:0000259" key="10">
    <source>
        <dbReference type="Pfam" id="PF04389"/>
    </source>
</evidence>
<feature type="domain" description="Peptidase M28" evidence="10">
    <location>
        <begin position="192"/>
        <end position="394"/>
    </location>
</feature>
<evidence type="ECO:0000256" key="1">
    <source>
        <dbReference type="ARBA" id="ARBA00001947"/>
    </source>
</evidence>
<dbReference type="PANTHER" id="PTHR12147">
    <property type="entry name" value="METALLOPEPTIDASE M28 FAMILY MEMBER"/>
    <property type="match status" value="1"/>
</dbReference>
<evidence type="ECO:0000313" key="11">
    <source>
        <dbReference type="EMBL" id="KAL0953837.1"/>
    </source>
</evidence>
<gene>
    <name evidence="11" type="ORF">HGRIS_005015</name>
</gene>
<evidence type="ECO:0000313" key="12">
    <source>
        <dbReference type="Proteomes" id="UP001556367"/>
    </source>
</evidence>
<proteinExistence type="inferred from homology"/>
<keyword evidence="2" id="KW-0031">Aminopeptidase</keyword>
<evidence type="ECO:0000256" key="5">
    <source>
        <dbReference type="ARBA" id="ARBA00022729"/>
    </source>
</evidence>
<dbReference type="SUPFAM" id="SSF53187">
    <property type="entry name" value="Zn-dependent exopeptidases"/>
    <property type="match status" value="1"/>
</dbReference>
<keyword evidence="3 9" id="KW-0645">Protease</keyword>
<evidence type="ECO:0000256" key="4">
    <source>
        <dbReference type="ARBA" id="ARBA00022723"/>
    </source>
</evidence>
<evidence type="ECO:0000256" key="6">
    <source>
        <dbReference type="ARBA" id="ARBA00022801"/>
    </source>
</evidence>
<accession>A0ABR3JEJ2</accession>
<dbReference type="EMBL" id="JASNQZ010000008">
    <property type="protein sequence ID" value="KAL0953837.1"/>
    <property type="molecule type" value="Genomic_DNA"/>
</dbReference>
<dbReference type="InterPro" id="IPR007484">
    <property type="entry name" value="Peptidase_M28"/>
</dbReference>
<organism evidence="11 12">
    <name type="scientific">Hohenbuehelia grisea</name>
    <dbReference type="NCBI Taxonomy" id="104357"/>
    <lineage>
        <taxon>Eukaryota</taxon>
        <taxon>Fungi</taxon>
        <taxon>Dikarya</taxon>
        <taxon>Basidiomycota</taxon>
        <taxon>Agaricomycotina</taxon>
        <taxon>Agaricomycetes</taxon>
        <taxon>Agaricomycetidae</taxon>
        <taxon>Agaricales</taxon>
        <taxon>Pleurotineae</taxon>
        <taxon>Pleurotaceae</taxon>
        <taxon>Hohenbuehelia</taxon>
    </lineage>
</organism>
<dbReference type="Gene3D" id="3.40.630.10">
    <property type="entry name" value="Zn peptidases"/>
    <property type="match status" value="1"/>
</dbReference>
<evidence type="ECO:0000256" key="9">
    <source>
        <dbReference type="RuleBase" id="RU361240"/>
    </source>
</evidence>
<dbReference type="EC" id="3.4.-.-" evidence="9"/>
<keyword evidence="7 9" id="KW-0862">Zinc</keyword>
<keyword evidence="5" id="KW-0732">Signal</keyword>
<sequence>MQGRTVDPPSLSSSWLSVGLVAYGIHNMKFNLSLNLVLAALAFVQAAPIRPEEIHSKAAKGLRLLTLAEDAEPVWKTEDQKLDLMRQGVKFIDVTETYEIEQAIPKSAAKAPAATFPAPSHQTAVKALTATISLANMQSNLATLSNFNNRYYKSSTGADGSNWILSTVQGIASGHAGVTVAAFKHSWVQSSIIAKIPGKSASSPVTIIGAHLDSINLSSPTSGRAPGSDDDGSGTVNLIEAFRVLLASGFQPSTPVEFHWYSGEEGGLLGSNAIATSYSNAGVKVKAFMELDMTAFFKPGSTEVVALEADYVDSGLNTFVKSLVTTYTRLPVTMDSPCGYACSDHASWYKFGVPTTMPFEAVTGNDNSRIHSTADTTTLSGFSWSHSLEFAKIAVAFIYELAI</sequence>
<reference evidence="12" key="1">
    <citation type="submission" date="2024-06" db="EMBL/GenBank/DDBJ databases">
        <title>Multi-omics analyses provide insights into the biosynthesis of the anticancer antibiotic pleurotin in Hohenbuehelia grisea.</title>
        <authorList>
            <person name="Weaver J.A."/>
            <person name="Alberti F."/>
        </authorList>
    </citation>
    <scope>NUCLEOTIDE SEQUENCE [LARGE SCALE GENOMIC DNA]</scope>
    <source>
        <strain evidence="12">T-177</strain>
    </source>
</reference>
<comment type="similarity">
    <text evidence="8">Belongs to the peptidase M28 family. M28E subfamily.</text>
</comment>
<dbReference type="Pfam" id="PF04389">
    <property type="entry name" value="Peptidase_M28"/>
    <property type="match status" value="1"/>
</dbReference>
<evidence type="ECO:0000256" key="8">
    <source>
        <dbReference type="ARBA" id="ARBA00043962"/>
    </source>
</evidence>
<evidence type="ECO:0000256" key="3">
    <source>
        <dbReference type="ARBA" id="ARBA00022670"/>
    </source>
</evidence>
<keyword evidence="6 9" id="KW-0378">Hydrolase</keyword>
<dbReference type="InterPro" id="IPR045175">
    <property type="entry name" value="M28_fam"/>
</dbReference>
<evidence type="ECO:0000256" key="2">
    <source>
        <dbReference type="ARBA" id="ARBA00022438"/>
    </source>
</evidence>
<comment type="caution">
    <text evidence="11">The sequence shown here is derived from an EMBL/GenBank/DDBJ whole genome shotgun (WGS) entry which is preliminary data.</text>
</comment>
<comment type="cofactor">
    <cofactor evidence="1">
        <name>Zn(2+)</name>
        <dbReference type="ChEBI" id="CHEBI:29105"/>
    </cofactor>
</comment>
<dbReference type="CDD" id="cd03879">
    <property type="entry name" value="M28_AAP"/>
    <property type="match status" value="1"/>
</dbReference>